<proteinExistence type="predicted"/>
<evidence type="ECO:0000313" key="3">
    <source>
        <dbReference type="EMBL" id="CAH3104212.1"/>
    </source>
</evidence>
<keyword evidence="2" id="KW-0812">Transmembrane</keyword>
<organism evidence="3 4">
    <name type="scientific">Porites lobata</name>
    <dbReference type="NCBI Taxonomy" id="104759"/>
    <lineage>
        <taxon>Eukaryota</taxon>
        <taxon>Metazoa</taxon>
        <taxon>Cnidaria</taxon>
        <taxon>Anthozoa</taxon>
        <taxon>Hexacorallia</taxon>
        <taxon>Scleractinia</taxon>
        <taxon>Fungiina</taxon>
        <taxon>Poritidae</taxon>
        <taxon>Porites</taxon>
    </lineage>
</organism>
<dbReference type="EMBL" id="CALNXK010000016">
    <property type="protein sequence ID" value="CAH3104212.1"/>
    <property type="molecule type" value="Genomic_DNA"/>
</dbReference>
<keyword evidence="4" id="KW-1185">Reference proteome</keyword>
<evidence type="ECO:0000256" key="1">
    <source>
        <dbReference type="SAM" id="MobiDB-lite"/>
    </source>
</evidence>
<dbReference type="InterPro" id="IPR021454">
    <property type="entry name" value="DUF3105"/>
</dbReference>
<evidence type="ECO:0000256" key="2">
    <source>
        <dbReference type="SAM" id="Phobius"/>
    </source>
</evidence>
<feature type="region of interest" description="Disordered" evidence="1">
    <location>
        <begin position="294"/>
        <end position="322"/>
    </location>
</feature>
<keyword evidence="2" id="KW-1133">Transmembrane helix</keyword>
<dbReference type="Proteomes" id="UP001159405">
    <property type="component" value="Unassembled WGS sequence"/>
</dbReference>
<keyword evidence="2" id="KW-0472">Membrane</keyword>
<feature type="compositionally biased region" description="Basic and acidic residues" evidence="1">
    <location>
        <begin position="299"/>
        <end position="308"/>
    </location>
</feature>
<reference evidence="3 4" key="1">
    <citation type="submission" date="2022-05" db="EMBL/GenBank/DDBJ databases">
        <authorList>
            <consortium name="Genoscope - CEA"/>
            <person name="William W."/>
        </authorList>
    </citation>
    <scope>NUCLEOTIDE SEQUENCE [LARGE SCALE GENOMIC DNA]</scope>
</reference>
<accession>A0ABN8NFV7</accession>
<dbReference type="PANTHER" id="PTHR34179:SF1">
    <property type="entry name" value="TUMOR PROTEIN P53-INDUCIBLE PROTEIN 13"/>
    <property type="match status" value="1"/>
</dbReference>
<feature type="transmembrane region" description="Helical" evidence="2">
    <location>
        <begin position="7"/>
        <end position="25"/>
    </location>
</feature>
<dbReference type="PANTHER" id="PTHR34179">
    <property type="entry name" value="TUMOR PROTEIN P53-INDUCIBLE PROTEIN 13"/>
    <property type="match status" value="1"/>
</dbReference>
<evidence type="ECO:0000313" key="4">
    <source>
        <dbReference type="Proteomes" id="UP001159405"/>
    </source>
</evidence>
<dbReference type="Pfam" id="PF11303">
    <property type="entry name" value="DUF3105"/>
    <property type="match status" value="1"/>
</dbReference>
<sequence>MASWKCAVYGVVATLIIALIILLNFDFLPKRKLSEELELAKKSRHKGPVTPTGITTLRTSTSTVEKDENVKVSVTQYLKDIMNWSCTEDYSHMDHLPELTFEDVKNVTWNCNNYPQTPQAIEENATKSMCYNYDDPFVCVRDPLHCHHREKSDMRFVTRPQYGDYKYLPKSLWLSVVLHGGVAFLYHPCARQDLIDQLKRMAVSCLQRHVITPYERLSPCKPIAMVAWSCFYSSSEVNISEGKLWIREKAMRGPASHVSENGQYTDGLIKPAATVSDKLDTNLCPANIKSMLPLSQDPENSHSHETQHDPSQNDWPKDSGKSISIQNSRLEEVVIVNEQISNNRKVDTSNAAWALGSLIFLCAILGGMLIYTRPWKNRDHWWRMDDYNSNTKFSFMKTRGLRWKNRMSPGKRTAGYSRLLTAIPEELEDDI</sequence>
<comment type="caution">
    <text evidence="3">The sequence shown here is derived from an EMBL/GenBank/DDBJ whole genome shotgun (WGS) entry which is preliminary data.</text>
</comment>
<protein>
    <submittedName>
        <fullName evidence="3">Uncharacterized protein</fullName>
    </submittedName>
</protein>
<gene>
    <name evidence="3" type="ORF">PLOB_00011189</name>
</gene>
<feature type="transmembrane region" description="Helical" evidence="2">
    <location>
        <begin position="351"/>
        <end position="371"/>
    </location>
</feature>
<name>A0ABN8NFV7_9CNID</name>